<evidence type="ECO:0000256" key="12">
    <source>
        <dbReference type="RuleBase" id="RU000581"/>
    </source>
</evidence>
<evidence type="ECO:0000256" key="7">
    <source>
        <dbReference type="ARBA" id="ARBA00023002"/>
    </source>
</evidence>
<protein>
    <recommendedName>
        <fullName evidence="14">Fatty acid desaturase domain-containing protein</fullName>
    </recommendedName>
</protein>
<accession>A0A5E4PW58</accession>
<evidence type="ECO:0000256" key="6">
    <source>
        <dbReference type="ARBA" id="ARBA00022989"/>
    </source>
</evidence>
<dbReference type="PRINTS" id="PR00075">
    <property type="entry name" value="FACDDSATRASE"/>
</dbReference>
<dbReference type="PANTHER" id="PTHR11351:SF21">
    <property type="entry name" value="GH07782P"/>
    <property type="match status" value="1"/>
</dbReference>
<dbReference type="GO" id="GO:0005789">
    <property type="term" value="C:endoplasmic reticulum membrane"/>
    <property type="evidence" value="ECO:0007669"/>
    <property type="project" value="TreeGrafter"/>
</dbReference>
<comment type="similarity">
    <text evidence="2 12">Belongs to the fatty acid desaturase type 1 family.</text>
</comment>
<feature type="transmembrane region" description="Helical" evidence="13">
    <location>
        <begin position="178"/>
        <end position="197"/>
    </location>
</feature>
<evidence type="ECO:0000256" key="11">
    <source>
        <dbReference type="ARBA" id="ARBA00023160"/>
    </source>
</evidence>
<evidence type="ECO:0000256" key="4">
    <source>
        <dbReference type="ARBA" id="ARBA00022692"/>
    </source>
</evidence>
<organism evidence="15 16">
    <name type="scientific">Leptidea sinapis</name>
    <dbReference type="NCBI Taxonomy" id="189913"/>
    <lineage>
        <taxon>Eukaryota</taxon>
        <taxon>Metazoa</taxon>
        <taxon>Ecdysozoa</taxon>
        <taxon>Arthropoda</taxon>
        <taxon>Hexapoda</taxon>
        <taxon>Insecta</taxon>
        <taxon>Pterygota</taxon>
        <taxon>Neoptera</taxon>
        <taxon>Endopterygota</taxon>
        <taxon>Lepidoptera</taxon>
        <taxon>Glossata</taxon>
        <taxon>Ditrysia</taxon>
        <taxon>Papilionoidea</taxon>
        <taxon>Pieridae</taxon>
        <taxon>Dismorphiinae</taxon>
        <taxon>Leptidea</taxon>
    </lineage>
</organism>
<evidence type="ECO:0000256" key="13">
    <source>
        <dbReference type="SAM" id="Phobius"/>
    </source>
</evidence>
<evidence type="ECO:0000256" key="10">
    <source>
        <dbReference type="ARBA" id="ARBA00023136"/>
    </source>
</evidence>
<comment type="domain">
    <text evidence="12">The histidine box domains are involved in binding the catalytic metal ions.</text>
</comment>
<dbReference type="PANTHER" id="PTHR11351">
    <property type="entry name" value="ACYL-COA DESATURASE"/>
    <property type="match status" value="1"/>
</dbReference>
<evidence type="ECO:0000256" key="5">
    <source>
        <dbReference type="ARBA" id="ARBA00022832"/>
    </source>
</evidence>
<keyword evidence="9" id="KW-0443">Lipid metabolism</keyword>
<feature type="domain" description="Fatty acid desaturase" evidence="14">
    <location>
        <begin position="30"/>
        <end position="231"/>
    </location>
</feature>
<reference evidence="15 16" key="1">
    <citation type="submission" date="2017-07" db="EMBL/GenBank/DDBJ databases">
        <authorList>
            <person name="Talla V."/>
            <person name="Backstrom N."/>
        </authorList>
    </citation>
    <scope>NUCLEOTIDE SEQUENCE [LARGE SCALE GENOMIC DNA]</scope>
</reference>
<evidence type="ECO:0000259" key="14">
    <source>
        <dbReference type="Pfam" id="PF00487"/>
    </source>
</evidence>
<evidence type="ECO:0000256" key="2">
    <source>
        <dbReference type="ARBA" id="ARBA00009295"/>
    </source>
</evidence>
<keyword evidence="10 13" id="KW-0472">Membrane</keyword>
<evidence type="ECO:0000313" key="15">
    <source>
        <dbReference type="EMBL" id="VVC90271.1"/>
    </source>
</evidence>
<feature type="transmembrane region" description="Helical" evidence="13">
    <location>
        <begin position="23"/>
        <end position="43"/>
    </location>
</feature>
<dbReference type="AlphaFoldDB" id="A0A5E4PW58"/>
<keyword evidence="4 12" id="KW-0812">Transmembrane</keyword>
<comment type="cofactor">
    <cofactor evidence="12">
        <name>Fe(2+)</name>
        <dbReference type="ChEBI" id="CHEBI:29033"/>
    </cofactor>
</comment>
<feature type="transmembrane region" description="Helical" evidence="13">
    <location>
        <begin position="147"/>
        <end position="166"/>
    </location>
</feature>
<keyword evidence="5" id="KW-0276">Fatty acid metabolism</keyword>
<keyword evidence="16" id="KW-1185">Reference proteome</keyword>
<keyword evidence="7 12" id="KW-0560">Oxidoreductase</keyword>
<dbReference type="Proteomes" id="UP000324832">
    <property type="component" value="Unassembled WGS sequence"/>
</dbReference>
<sequence length="285" mass="32903">MALAHIVLAYQIVMYFMYSKDRLLFSSIVQILLYGYMAGFGITAGIHRLWSHRSYKVKTPFKIFLLLCFALTGQKTVYRWVRDHRVHHKRCDTSGDPHDASRGFFFSHIGWFMMKKHPHVITEGAKIDMSDITGDPILVFFDRHYGVFKLLICFVIPALIPVWVFGETWANSLLTVNFRYFLTLHLTWCVNSFAHMYGSKPYDKNIMPSQNVILSVLLIGEGWHNYHHTFPWDYKSAELPYFINLTTLILDAAALVGQVFDRKVATPAIVKAIAQKKGDSSWKIS</sequence>
<comment type="subcellular location">
    <subcellularLocation>
        <location evidence="1">Membrane</location>
        <topology evidence="1">Multi-pass membrane protein</topology>
    </subcellularLocation>
</comment>
<dbReference type="CDD" id="cd03505">
    <property type="entry name" value="Delta9-FADS-like"/>
    <property type="match status" value="1"/>
</dbReference>
<gene>
    <name evidence="15" type="ORF">LSINAPIS_LOCUS3216</name>
</gene>
<keyword evidence="11 12" id="KW-0275">Fatty acid biosynthesis</keyword>
<evidence type="ECO:0000256" key="1">
    <source>
        <dbReference type="ARBA" id="ARBA00004141"/>
    </source>
</evidence>
<proteinExistence type="inferred from homology"/>
<evidence type="ECO:0000256" key="8">
    <source>
        <dbReference type="ARBA" id="ARBA00023004"/>
    </source>
</evidence>
<keyword evidence="3 12" id="KW-0444">Lipid biosynthesis</keyword>
<dbReference type="Pfam" id="PF00487">
    <property type="entry name" value="FA_desaturase"/>
    <property type="match status" value="1"/>
</dbReference>
<keyword evidence="8" id="KW-0408">Iron</keyword>
<dbReference type="InterPro" id="IPR005804">
    <property type="entry name" value="FA_desaturase_dom"/>
</dbReference>
<dbReference type="GO" id="GO:0004768">
    <property type="term" value="F:stearoyl-CoA 9-desaturase activity"/>
    <property type="evidence" value="ECO:0007669"/>
    <property type="project" value="TreeGrafter"/>
</dbReference>
<dbReference type="GO" id="GO:0006636">
    <property type="term" value="P:unsaturated fatty acid biosynthetic process"/>
    <property type="evidence" value="ECO:0007669"/>
    <property type="project" value="TreeGrafter"/>
</dbReference>
<evidence type="ECO:0000256" key="3">
    <source>
        <dbReference type="ARBA" id="ARBA00022516"/>
    </source>
</evidence>
<dbReference type="EMBL" id="FZQP02000759">
    <property type="protein sequence ID" value="VVC90271.1"/>
    <property type="molecule type" value="Genomic_DNA"/>
</dbReference>
<keyword evidence="6 13" id="KW-1133">Transmembrane helix</keyword>
<dbReference type="InterPro" id="IPR015876">
    <property type="entry name" value="Acyl-CoA_DS"/>
</dbReference>
<evidence type="ECO:0000256" key="9">
    <source>
        <dbReference type="ARBA" id="ARBA00023098"/>
    </source>
</evidence>
<feature type="transmembrane region" description="Helical" evidence="13">
    <location>
        <begin position="63"/>
        <end position="81"/>
    </location>
</feature>
<dbReference type="GO" id="GO:0005506">
    <property type="term" value="F:iron ion binding"/>
    <property type="evidence" value="ECO:0007669"/>
    <property type="project" value="TreeGrafter"/>
</dbReference>
<name>A0A5E4PW58_9NEOP</name>
<evidence type="ECO:0000313" key="16">
    <source>
        <dbReference type="Proteomes" id="UP000324832"/>
    </source>
</evidence>